<dbReference type="STRING" id="1123755.SAMN05444714_2207"/>
<name>A0A1I6MV23_9RHOB</name>
<reference evidence="1 2" key="1">
    <citation type="submission" date="2016-10" db="EMBL/GenBank/DDBJ databases">
        <authorList>
            <person name="de Groot N.N."/>
        </authorList>
    </citation>
    <scope>NUCLEOTIDE SEQUENCE [LARGE SCALE GENOMIC DNA]</scope>
    <source>
        <strain evidence="1 2">DSM 29433</strain>
    </source>
</reference>
<proteinExistence type="predicted"/>
<dbReference type="Proteomes" id="UP000198926">
    <property type="component" value="Unassembled WGS sequence"/>
</dbReference>
<evidence type="ECO:0000313" key="1">
    <source>
        <dbReference type="EMBL" id="SFS19489.1"/>
    </source>
</evidence>
<evidence type="ECO:0000313" key="2">
    <source>
        <dbReference type="Proteomes" id="UP000198926"/>
    </source>
</evidence>
<organism evidence="1 2">
    <name type="scientific">Yoonia litorea</name>
    <dbReference type="NCBI Taxonomy" id="1123755"/>
    <lineage>
        <taxon>Bacteria</taxon>
        <taxon>Pseudomonadati</taxon>
        <taxon>Pseudomonadota</taxon>
        <taxon>Alphaproteobacteria</taxon>
        <taxon>Rhodobacterales</taxon>
        <taxon>Paracoccaceae</taxon>
        <taxon>Yoonia</taxon>
    </lineage>
</organism>
<protein>
    <recommendedName>
        <fullName evidence="3">ATP-grasp domain-containing protein</fullName>
    </recommendedName>
</protein>
<evidence type="ECO:0008006" key="3">
    <source>
        <dbReference type="Google" id="ProtNLM"/>
    </source>
</evidence>
<accession>A0A1I6MV23</accession>
<keyword evidence="2" id="KW-1185">Reference proteome</keyword>
<sequence length="333" mass="37728">MAKKTGIFYRAVPDSGQASVMVNAQNKLNLGFPNCFIPTPRIEKLIGETAETLWFPIKDGTKVSLPKQPWFINFCADADEYSRAMTYLKHILSKTGAPVFNHPDAVMNSRRDKVAALLQDIPNLTTPRCVRFTPKMPDDFVRTFEESGLSYPVLVRPIATQSGVHLVRIDNSADWDKVHSIPWGGHTLHMTQFVDFATPEGEYLKIRAVCAGDRIFIRHVLISDNWLVHAMDRTDAIVDREFALHEELQKSETFKSVVSEIRTRIGLDFFGIDLGWSEADQFVLFEANAAMSILSNAHMPTYRRADYLKILKEIEEGVVRTIRKVQFRAARGG</sequence>
<dbReference type="SUPFAM" id="SSF56059">
    <property type="entry name" value="Glutathione synthetase ATP-binding domain-like"/>
    <property type="match status" value="1"/>
</dbReference>
<gene>
    <name evidence="1" type="ORF">SAMN05444714_2207</name>
</gene>
<dbReference type="EMBL" id="FOZM01000002">
    <property type="protein sequence ID" value="SFS19489.1"/>
    <property type="molecule type" value="Genomic_DNA"/>
</dbReference>
<dbReference type="RefSeq" id="WP_090208257.1">
    <property type="nucleotide sequence ID" value="NZ_FOZM01000002.1"/>
</dbReference>
<dbReference type="AlphaFoldDB" id="A0A1I6MV23"/>
<dbReference type="OrthoDB" id="460582at2"/>